<keyword evidence="1" id="KW-0812">Transmembrane</keyword>
<feature type="transmembrane region" description="Helical" evidence="1">
    <location>
        <begin position="6"/>
        <end position="30"/>
    </location>
</feature>
<dbReference type="STRING" id="1617426.TR69_WS6001000993"/>
<dbReference type="InterPro" id="IPR008969">
    <property type="entry name" value="CarboxyPept-like_regulatory"/>
</dbReference>
<dbReference type="Pfam" id="PF13620">
    <property type="entry name" value="CarboxypepD_reg"/>
    <property type="match status" value="1"/>
</dbReference>
<reference evidence="2 3" key="1">
    <citation type="submission" date="2015-02" db="EMBL/GenBank/DDBJ databases">
        <title>Improved understanding of the partial-nitritation anammox process through 23 genomes representing the majority of the microbial community.</title>
        <authorList>
            <person name="Speth D.R."/>
            <person name="In T Zandt M."/>
            <person name="Guerrero Cruz S."/>
            <person name="Jetten M.S."/>
            <person name="Dutilh B.E."/>
        </authorList>
    </citation>
    <scope>NUCLEOTIDE SEQUENCE [LARGE SCALE GENOMIC DNA]</scope>
    <source>
        <strain evidence="2">OLB20</strain>
    </source>
</reference>
<sequence length="288" mass="31958">MMLMIPAIYGPLAVAASGNGSILTALPFIISRRNRRPWGLVFDSKRKLPVAFAVLRFRQGETIVQEVVTDLEGRYAAALEAGQYSVEVAHDEYQNINDVITLEDNAQVERNFAMSPSGDKSTAGMLDDIRSRVNAITRPVFAVGFAFSATVTVLFPTLLNFIILGVYILSGAVYLYRLWIESNYSGVVVDMRGNPVHGAILRFLDKDLATVDVIMTNKQGRFSYATIRNRFASIGVFADGLEVKRPHTHNERIGDIVEHTSDKHNRSIRITMKPVSQRAPKIISVDVS</sequence>
<protein>
    <submittedName>
        <fullName evidence="2">Uncharacterized protein</fullName>
    </submittedName>
</protein>
<comment type="caution">
    <text evidence="2">The sequence shown here is derived from an EMBL/GenBank/DDBJ whole genome shotgun (WGS) entry which is preliminary data.</text>
</comment>
<name>A0A136LZ86_9BACT</name>
<dbReference type="EMBL" id="JYNZ01000003">
    <property type="protein sequence ID" value="KXK26969.1"/>
    <property type="molecule type" value="Genomic_DNA"/>
</dbReference>
<organism evidence="2 3">
    <name type="scientific">candidate division WS6 bacterium OLB20</name>
    <dbReference type="NCBI Taxonomy" id="1617426"/>
    <lineage>
        <taxon>Bacteria</taxon>
        <taxon>Candidatus Dojkabacteria</taxon>
    </lineage>
</organism>
<proteinExistence type="predicted"/>
<feature type="transmembrane region" description="Helical" evidence="1">
    <location>
        <begin position="135"/>
        <end position="155"/>
    </location>
</feature>
<keyword evidence="1" id="KW-0472">Membrane</keyword>
<feature type="transmembrane region" description="Helical" evidence="1">
    <location>
        <begin position="161"/>
        <end position="179"/>
    </location>
</feature>
<evidence type="ECO:0000313" key="3">
    <source>
        <dbReference type="Proteomes" id="UP000070457"/>
    </source>
</evidence>
<gene>
    <name evidence="2" type="ORF">TR69_WS6001000993</name>
</gene>
<evidence type="ECO:0000256" key="1">
    <source>
        <dbReference type="SAM" id="Phobius"/>
    </source>
</evidence>
<evidence type="ECO:0000313" key="2">
    <source>
        <dbReference type="EMBL" id="KXK26969.1"/>
    </source>
</evidence>
<dbReference type="Gene3D" id="2.60.40.1120">
    <property type="entry name" value="Carboxypeptidase-like, regulatory domain"/>
    <property type="match status" value="1"/>
</dbReference>
<keyword evidence="1" id="KW-1133">Transmembrane helix</keyword>
<dbReference type="SUPFAM" id="SSF49464">
    <property type="entry name" value="Carboxypeptidase regulatory domain-like"/>
    <property type="match status" value="2"/>
</dbReference>
<dbReference type="AlphaFoldDB" id="A0A136LZ86"/>
<dbReference type="Proteomes" id="UP000070457">
    <property type="component" value="Unassembled WGS sequence"/>
</dbReference>
<accession>A0A136LZ86</accession>